<dbReference type="PANTHER" id="PTHR34817:SF2">
    <property type="entry name" value="NUCLEOTIDYLTRANSFERASE"/>
    <property type="match status" value="1"/>
</dbReference>
<feature type="compositionally biased region" description="Basic residues" evidence="1">
    <location>
        <begin position="389"/>
        <end position="400"/>
    </location>
</feature>
<feature type="region of interest" description="Disordered" evidence="1">
    <location>
        <begin position="1"/>
        <end position="29"/>
    </location>
</feature>
<feature type="compositionally biased region" description="Polar residues" evidence="1">
    <location>
        <begin position="342"/>
        <end position="353"/>
    </location>
</feature>
<gene>
    <name evidence="2" type="ORF">FDP41_006914</name>
</gene>
<organism evidence="2 3">
    <name type="scientific">Naegleria fowleri</name>
    <name type="common">Brain eating amoeba</name>
    <dbReference type="NCBI Taxonomy" id="5763"/>
    <lineage>
        <taxon>Eukaryota</taxon>
        <taxon>Discoba</taxon>
        <taxon>Heterolobosea</taxon>
        <taxon>Tetramitia</taxon>
        <taxon>Eutetramitia</taxon>
        <taxon>Vahlkampfiidae</taxon>
        <taxon>Naegleria</taxon>
    </lineage>
</organism>
<dbReference type="PANTHER" id="PTHR34817">
    <property type="entry name" value="NUCLEOTIDYLTRANSFERASE"/>
    <property type="match status" value="1"/>
</dbReference>
<dbReference type="Pfam" id="PF10127">
    <property type="entry name" value="RlaP"/>
    <property type="match status" value="2"/>
</dbReference>
<dbReference type="VEuPathDB" id="AmoebaDB:NF0124160"/>
<dbReference type="EMBL" id="VFQX01000053">
    <property type="protein sequence ID" value="KAF0974304.1"/>
    <property type="molecule type" value="Genomic_DNA"/>
</dbReference>
<dbReference type="InterPro" id="IPR018775">
    <property type="entry name" value="RlaP"/>
</dbReference>
<reference evidence="2 3" key="1">
    <citation type="journal article" date="2019" name="Sci. Rep.">
        <title>Nanopore sequencing improves the draft genome of the human pathogenic amoeba Naegleria fowleri.</title>
        <authorList>
            <person name="Liechti N."/>
            <person name="Schurch N."/>
            <person name="Bruggmann R."/>
            <person name="Wittwer M."/>
        </authorList>
    </citation>
    <scope>NUCLEOTIDE SEQUENCE [LARGE SCALE GENOMIC DNA]</scope>
    <source>
        <strain evidence="2 3">ATCC 30894</strain>
    </source>
</reference>
<dbReference type="AlphaFoldDB" id="A0A6A5BJU5"/>
<proteinExistence type="predicted"/>
<comment type="caution">
    <text evidence="2">The sequence shown here is derived from an EMBL/GenBank/DDBJ whole genome shotgun (WGS) entry which is preliminary data.</text>
</comment>
<feature type="compositionally biased region" description="Basic and acidic residues" evidence="1">
    <location>
        <begin position="364"/>
        <end position="378"/>
    </location>
</feature>
<evidence type="ECO:0000313" key="2">
    <source>
        <dbReference type="EMBL" id="KAF0974304.1"/>
    </source>
</evidence>
<dbReference type="OrthoDB" id="10346390at2759"/>
<accession>A0A6A5BJU5</accession>
<evidence type="ECO:0000313" key="3">
    <source>
        <dbReference type="Proteomes" id="UP000444721"/>
    </source>
</evidence>
<evidence type="ECO:0000256" key="1">
    <source>
        <dbReference type="SAM" id="MobiDB-lite"/>
    </source>
</evidence>
<dbReference type="VEuPathDB" id="AmoebaDB:NfTy_076200"/>
<name>A0A6A5BJU5_NAEFO</name>
<keyword evidence="3" id="KW-1185">Reference proteome</keyword>
<dbReference type="RefSeq" id="XP_044559017.1">
    <property type="nucleotide sequence ID" value="XM_044710601.1"/>
</dbReference>
<sequence>MSFLRERESKHTAKDDHTPLHHPHHDQQHADDENLTAIQHEIFKQVQCMEEEYGITILMVSDVGSRAYNWEQPLESDFDLNFIYTKDWKYYITIQNKQQTIKKETHIELDRNVLLKRSTSRHSFYCCMSDNNNYEQDESHHSSTLNRKCSKKLKIECNFLGYDVKYAADLLFKSNRAIVFALLSPCVYYMHPRAVDMFSKWISMCHGHVQRRHHLHEMIHIARYNINRYVLGRRSVRVKAYLYILHHLFYALYMYKRRNDLQIFNNHLPPLQFTELLDDLKEDYLSPTLVKIIEFLMKLKVNGEQFSNLAMLAQPKVDVMSQKNEEMTDGMGTSSISLSSSNMNENKTTSGQVMESGGSDEGDSGDHNKRSMKDKIEEEQTQLESNPQPKKRTKKQKKKDAKALADEKLSLMEDDSVKNDVYIGHSLHVELFVVFWYRKLADWIWNLPKDVMKGDEVDSLLLEAVQLYEEKGDPSKY</sequence>
<feature type="region of interest" description="Disordered" evidence="1">
    <location>
        <begin position="327"/>
        <end position="401"/>
    </location>
</feature>
<dbReference type="Proteomes" id="UP000444721">
    <property type="component" value="Unassembled WGS sequence"/>
</dbReference>
<dbReference type="VEuPathDB" id="AmoebaDB:FDP41_006914"/>
<dbReference type="GeneID" id="68114132"/>
<protein>
    <submittedName>
        <fullName evidence="2">Uncharacterized protein</fullName>
    </submittedName>
</protein>